<dbReference type="STRING" id="349161.Dred_1822"/>
<dbReference type="KEGG" id="drm:Dred_1822"/>
<gene>
    <name evidence="2" type="ordered locus">Dred_1822</name>
</gene>
<dbReference type="AlphaFoldDB" id="A4J5J4"/>
<evidence type="ECO:0000313" key="2">
    <source>
        <dbReference type="EMBL" id="ABO50347.1"/>
    </source>
</evidence>
<organism evidence="2 3">
    <name type="scientific">Desulforamulus reducens (strain ATCC BAA-1160 / DSM 100696 / MI-1)</name>
    <name type="common">Desulfotomaculum reducens</name>
    <dbReference type="NCBI Taxonomy" id="349161"/>
    <lineage>
        <taxon>Bacteria</taxon>
        <taxon>Bacillati</taxon>
        <taxon>Bacillota</taxon>
        <taxon>Clostridia</taxon>
        <taxon>Eubacteriales</taxon>
        <taxon>Peptococcaceae</taxon>
        <taxon>Desulforamulus</taxon>
    </lineage>
</organism>
<dbReference type="GO" id="GO:0006313">
    <property type="term" value="P:DNA transposition"/>
    <property type="evidence" value="ECO:0007669"/>
    <property type="project" value="InterPro"/>
</dbReference>
<dbReference type="HOGENOM" id="CLU_009098_2_3_9"/>
<dbReference type="GO" id="GO:0004803">
    <property type="term" value="F:transposase activity"/>
    <property type="evidence" value="ECO:0007669"/>
    <property type="project" value="InterPro"/>
</dbReference>
<name>A4J5J4_DESRM</name>
<dbReference type="Pfam" id="PF01526">
    <property type="entry name" value="DDE_Tnp_Tn3"/>
    <property type="match status" value="1"/>
</dbReference>
<keyword evidence="3" id="KW-1185">Reference proteome</keyword>
<accession>A4J5J4</accession>
<dbReference type="EMBL" id="CP000612">
    <property type="protein sequence ID" value="ABO50347.1"/>
    <property type="molecule type" value="Genomic_DNA"/>
</dbReference>
<feature type="domain" description="Tn3 transposase DDE" evidence="1">
    <location>
        <begin position="1"/>
        <end position="350"/>
    </location>
</feature>
<dbReference type="InterPro" id="IPR002513">
    <property type="entry name" value="Tn3_Tnp_DDE_dom"/>
</dbReference>
<reference evidence="2 3" key="1">
    <citation type="submission" date="2007-03" db="EMBL/GenBank/DDBJ databases">
        <title>Complete sequence of Desulfotomaculum reducens MI-1.</title>
        <authorList>
            <consortium name="US DOE Joint Genome Institute"/>
            <person name="Copeland A."/>
            <person name="Lucas S."/>
            <person name="Lapidus A."/>
            <person name="Barry K."/>
            <person name="Detter J.C."/>
            <person name="Glavina del Rio T."/>
            <person name="Hammon N."/>
            <person name="Israni S."/>
            <person name="Dalin E."/>
            <person name="Tice H."/>
            <person name="Pitluck S."/>
            <person name="Sims D."/>
            <person name="Brettin T."/>
            <person name="Bruce D."/>
            <person name="Han C."/>
            <person name="Tapia R."/>
            <person name="Schmutz J."/>
            <person name="Larimer F."/>
            <person name="Land M."/>
            <person name="Hauser L."/>
            <person name="Kyrpides N."/>
            <person name="Kim E."/>
            <person name="Tebo B.M."/>
            <person name="Richardson P."/>
        </authorList>
    </citation>
    <scope>NUCLEOTIDE SEQUENCE [LARGE SCALE GENOMIC DNA]</scope>
    <source>
        <strain evidence="2 3">MI-1</strain>
    </source>
</reference>
<dbReference type="eggNOG" id="COG4644">
    <property type="taxonomic scope" value="Bacteria"/>
</dbReference>
<proteinExistence type="predicted"/>
<sequence length="371" mass="42246">MAMGTNIGLVKMADSTPGITYRQMANAAQWRMYDDALKKVQAVLVNYQHKLLLASYWGDGTTSSSDGMRVQVGVSSMHAEHNPHYGSGKGTTMYRFVSDQFSSYYDKVINTNDRDAIHIVDGLLGHETELSIEQHSTDTAGYTDLVFGLTHLLGFRFAPRIRDLSDLKLYALTKLCDYPKLEDVLQGRISIKKIKENYDDVLRLAHSIQKGKVTASLIMSKLGSYARQNALATALREMGRIEKTIFILDYISSEDMRRKIHRILNKGELMNSLARAVFFAKRGEMRERDLQDQLQRTSALSIIMNSVSVWNTTYLEKAIEYLKSKKQFDDSLLRHISPLGWEHINFIGDYYFNAKNVPEQNTLRPLNVNPN</sequence>
<evidence type="ECO:0000313" key="3">
    <source>
        <dbReference type="Proteomes" id="UP000001556"/>
    </source>
</evidence>
<dbReference type="Proteomes" id="UP000001556">
    <property type="component" value="Chromosome"/>
</dbReference>
<protein>
    <submittedName>
        <fullName evidence="2">Transposase Tn3 family protein</fullName>
    </submittedName>
</protein>
<evidence type="ECO:0000259" key="1">
    <source>
        <dbReference type="Pfam" id="PF01526"/>
    </source>
</evidence>